<reference evidence="8" key="4">
    <citation type="submission" date="2017-01" db="EMBL/GenBank/DDBJ databases">
        <authorList>
            <person name="Mah S.A."/>
            <person name="Swanson W.J."/>
            <person name="Moy G.W."/>
            <person name="Vacquier V.D."/>
        </authorList>
    </citation>
    <scope>NUCLEOTIDE SEQUENCE [LARGE SCALE GENOMIC DNA]</scope>
    <source>
        <strain evidence="8">129</strain>
    </source>
</reference>
<dbReference type="PANTHER" id="PTHR43142">
    <property type="entry name" value="CARBOXYLIC ESTER HYDROLASE"/>
    <property type="match status" value="1"/>
</dbReference>
<sequence>MGHAVSTDHCPKHTVEIPSHGTLTGVTLKRPSGKPTVHRFAKVPYALPPKARFGLPIPIPDDYDYTGEYERYGAKCPQPVYESKELVYAESPSDESIQYLNIWVPASNKYRPQNGWPVLVYIHGGWLQYGDINNEFFNSVELMDDEHFKEKYIFVTPAYRLNIFGFLTCNQLEHKNMGFWDQREALKWVHRFIVHFGGDPSKITLSGLSAGAYSTFFQLAYELYHPNEEQIIKQVIFHSNMILTQPKSITECKAQYSEIVDKLGIGELNPQQQLQRLQSLDYKFLERFIPTLNLHTFRAVTDDDFVSSTTILDIMNGKFSELLVKKGVRIMHGEVDNEGYLYSLLNPPVSVEEFQLQVENYYPREVTLELMEVYNVVSAPETKLSTLFGNVIGDGQVYVSTRGFINNIVENGFPAKDYFRYRIAYRGKWLDKHLSPELKVTHAHDKPIWFYALRAGFTEKEKARLDEFLIPYLEFLNFHDDIKGWETSNARKLRLFKSDGSIVYEDDVDWERCTQIAKKLYEKQLD</sequence>
<evidence type="ECO:0000313" key="9">
    <source>
        <dbReference type="Proteomes" id="UP000029867"/>
    </source>
</evidence>
<evidence type="ECO:0000256" key="3">
    <source>
        <dbReference type="ARBA" id="ARBA00022801"/>
    </source>
</evidence>
<keyword evidence="4" id="KW-0442">Lipid degradation</keyword>
<comment type="caution">
    <text evidence="7">The sequence shown here is derived from an EMBL/GenBank/DDBJ whole genome shotgun (WGS) entry which is preliminary data.</text>
</comment>
<feature type="domain" description="Carboxylesterase type B" evidence="6">
    <location>
        <begin position="14"/>
        <end position="462"/>
    </location>
</feature>
<dbReference type="AlphaFoldDB" id="A0A099NYD3"/>
<dbReference type="eggNOG" id="KOG1516">
    <property type="taxonomic scope" value="Eukaryota"/>
</dbReference>
<dbReference type="Proteomes" id="UP000189274">
    <property type="component" value="Unassembled WGS sequence"/>
</dbReference>
<protein>
    <recommendedName>
        <fullName evidence="5">Carboxylic ester hydrolase</fullName>
        <ecNumber evidence="5">3.1.1.-</ecNumber>
    </recommendedName>
</protein>
<dbReference type="Pfam" id="PF00135">
    <property type="entry name" value="COesterase"/>
    <property type="match status" value="1"/>
</dbReference>
<evidence type="ECO:0000256" key="4">
    <source>
        <dbReference type="ARBA" id="ARBA00022963"/>
    </source>
</evidence>
<dbReference type="GO" id="GO:0016042">
    <property type="term" value="P:lipid catabolic process"/>
    <property type="evidence" value="ECO:0007669"/>
    <property type="project" value="UniProtKB-KW"/>
</dbReference>
<organism evidence="7 9">
    <name type="scientific">Pichia kudriavzevii</name>
    <name type="common">Yeast</name>
    <name type="synonym">Issatchenkia orientalis</name>
    <dbReference type="NCBI Taxonomy" id="4909"/>
    <lineage>
        <taxon>Eukaryota</taxon>
        <taxon>Fungi</taxon>
        <taxon>Dikarya</taxon>
        <taxon>Ascomycota</taxon>
        <taxon>Saccharomycotina</taxon>
        <taxon>Pichiomycetes</taxon>
        <taxon>Pichiales</taxon>
        <taxon>Pichiaceae</taxon>
        <taxon>Pichia</taxon>
    </lineage>
</organism>
<keyword evidence="4" id="KW-0443">Lipid metabolism</keyword>
<dbReference type="SUPFAM" id="SSF53474">
    <property type="entry name" value="alpha/beta-Hydrolases"/>
    <property type="match status" value="1"/>
</dbReference>
<reference evidence="9" key="1">
    <citation type="journal article" date="2014" name="Microb. Cell Fact.">
        <title>Exploiting Issatchenkia orientalis SD108 for succinic acid production.</title>
        <authorList>
            <person name="Xiao H."/>
            <person name="Shao Z."/>
            <person name="Jiang Y."/>
            <person name="Dole S."/>
            <person name="Zhao H."/>
        </authorList>
    </citation>
    <scope>NUCLEOTIDE SEQUENCE [LARGE SCALE GENOMIC DNA]</scope>
    <source>
        <strain evidence="9">SD108</strain>
    </source>
</reference>
<evidence type="ECO:0000313" key="7">
    <source>
        <dbReference type="EMBL" id="KGK37029.1"/>
    </source>
</evidence>
<accession>A0A099NYD3</accession>
<evidence type="ECO:0000313" key="8">
    <source>
        <dbReference type="EMBL" id="ONH72853.1"/>
    </source>
</evidence>
<reference evidence="10" key="3">
    <citation type="journal article" date="2017" name="Genome Announc.">
        <title>Genome sequences of Cyberlindnera fabianii 65, Pichia kudriavzevii 129, and Saccharomyces cerevisiae 131 isolated from fermented masau fruits in Zimbabwe.</title>
        <authorList>
            <person name="van Rijswijck I.M.H."/>
            <person name="Derks M.F.L."/>
            <person name="Abee T."/>
            <person name="de Ridder D."/>
            <person name="Smid E.J."/>
        </authorList>
    </citation>
    <scope>NUCLEOTIDE SEQUENCE [LARGE SCALE GENOMIC DNA]</scope>
    <source>
        <strain evidence="10">129</strain>
    </source>
</reference>
<dbReference type="ESTHER" id="picku-a0a099nyd3">
    <property type="family name" value="Fungal_carboxylesterase_lipase"/>
</dbReference>
<evidence type="ECO:0000256" key="2">
    <source>
        <dbReference type="ARBA" id="ARBA00005964"/>
    </source>
</evidence>
<comment type="similarity">
    <text evidence="2 5">Belongs to the type-B carboxylesterase/lipase family.</text>
</comment>
<evidence type="ECO:0000256" key="1">
    <source>
        <dbReference type="ARBA" id="ARBA00001024"/>
    </source>
</evidence>
<dbReference type="InterPro" id="IPR029058">
    <property type="entry name" value="AB_hydrolase_fold"/>
</dbReference>
<dbReference type="GO" id="GO:0004806">
    <property type="term" value="F:triacylglycerol lipase activity"/>
    <property type="evidence" value="ECO:0007669"/>
    <property type="project" value="UniProtKB-EC"/>
</dbReference>
<dbReference type="Proteomes" id="UP000029867">
    <property type="component" value="Unassembled WGS sequence"/>
</dbReference>
<dbReference type="InterPro" id="IPR002018">
    <property type="entry name" value="CarbesteraseB"/>
</dbReference>
<evidence type="ECO:0000259" key="6">
    <source>
        <dbReference type="Pfam" id="PF00135"/>
    </source>
</evidence>
<reference evidence="7" key="2">
    <citation type="submission" date="2014-08" db="EMBL/GenBank/DDBJ databases">
        <title>Exploiting Issatchenkia orientalis SD108 for Succinic Acid Production.</title>
        <authorList>
            <person name="Xiao H."/>
            <person name="Shao Z."/>
            <person name="Jiang Y."/>
            <person name="Dole S."/>
            <person name="Zhao H."/>
        </authorList>
    </citation>
    <scope>NUCLEOTIDE SEQUENCE [LARGE SCALE GENOMIC DNA]</scope>
    <source>
        <strain evidence="7">SD108</strain>
    </source>
</reference>
<dbReference type="InterPro" id="IPR019826">
    <property type="entry name" value="Carboxylesterase_B_AS"/>
</dbReference>
<evidence type="ECO:0000313" key="10">
    <source>
        <dbReference type="Proteomes" id="UP000189274"/>
    </source>
</evidence>
<keyword evidence="3 5" id="KW-0378">Hydrolase</keyword>
<comment type="catalytic activity">
    <reaction evidence="1">
        <text>a triacylglycerol + H2O = a diacylglycerol + a fatty acid + H(+)</text>
        <dbReference type="Rhea" id="RHEA:12044"/>
        <dbReference type="ChEBI" id="CHEBI:15377"/>
        <dbReference type="ChEBI" id="CHEBI:15378"/>
        <dbReference type="ChEBI" id="CHEBI:17855"/>
        <dbReference type="ChEBI" id="CHEBI:18035"/>
        <dbReference type="ChEBI" id="CHEBI:28868"/>
        <dbReference type="EC" id="3.1.1.3"/>
    </reaction>
</comment>
<dbReference type="EMBL" id="MQVM01000018">
    <property type="protein sequence ID" value="ONH72853.1"/>
    <property type="molecule type" value="Genomic_DNA"/>
</dbReference>
<name>A0A099NYD3_PICKU</name>
<proteinExistence type="inferred from homology"/>
<dbReference type="PANTHER" id="PTHR43142:SF8">
    <property type="entry name" value="CARBOXYLIC ESTER HYDROLASE"/>
    <property type="match status" value="1"/>
</dbReference>
<evidence type="ECO:0000256" key="5">
    <source>
        <dbReference type="RuleBase" id="RU361235"/>
    </source>
</evidence>
<gene>
    <name evidence="8" type="ORF">BOH78_3519</name>
    <name evidence="7" type="ORF">JL09_g3840</name>
</gene>
<dbReference type="VEuPathDB" id="FungiDB:C5L36_0C00250"/>
<dbReference type="Gene3D" id="3.40.50.1820">
    <property type="entry name" value="alpha/beta hydrolase"/>
    <property type="match status" value="1"/>
</dbReference>
<dbReference type="HOGENOM" id="CLU_006586_17_1_1"/>
<dbReference type="PROSITE" id="PS00122">
    <property type="entry name" value="CARBOXYLESTERASE_B_1"/>
    <property type="match status" value="1"/>
</dbReference>
<dbReference type="EMBL" id="JQFK01000046">
    <property type="protein sequence ID" value="KGK37029.1"/>
    <property type="molecule type" value="Genomic_DNA"/>
</dbReference>
<dbReference type="EC" id="3.1.1.-" evidence="5"/>